<comment type="caution">
    <text evidence="2">The sequence shown here is derived from an EMBL/GenBank/DDBJ whole genome shotgun (WGS) entry which is preliminary data.</text>
</comment>
<feature type="signal peptide" evidence="1">
    <location>
        <begin position="1"/>
        <end position="30"/>
    </location>
</feature>
<dbReference type="Proteomes" id="UP001385809">
    <property type="component" value="Unassembled WGS sequence"/>
</dbReference>
<feature type="chain" id="PRO_5046159551" description="Secreted protein" evidence="1">
    <location>
        <begin position="31"/>
        <end position="446"/>
    </location>
</feature>
<dbReference type="RefSeq" id="WP_337695054.1">
    <property type="nucleotide sequence ID" value="NZ_JBBEGN010000004.1"/>
</dbReference>
<name>A0ABU8MMF0_9PSEU</name>
<proteinExistence type="predicted"/>
<reference evidence="2 3" key="1">
    <citation type="submission" date="2024-03" db="EMBL/GenBank/DDBJ databases">
        <title>Actinomycetospora sp. OC33-EN08, a novel actinomycete isolated from wild orchid (Aerides multiflora).</title>
        <authorList>
            <person name="Suriyachadkun C."/>
        </authorList>
    </citation>
    <scope>NUCLEOTIDE SEQUENCE [LARGE SCALE GENOMIC DNA]</scope>
    <source>
        <strain evidence="2 3">OC33-EN08</strain>
    </source>
</reference>
<organism evidence="2 3">
    <name type="scientific">Actinomycetospora aurantiaca</name>
    <dbReference type="NCBI Taxonomy" id="3129233"/>
    <lineage>
        <taxon>Bacteria</taxon>
        <taxon>Bacillati</taxon>
        <taxon>Actinomycetota</taxon>
        <taxon>Actinomycetes</taxon>
        <taxon>Pseudonocardiales</taxon>
        <taxon>Pseudonocardiaceae</taxon>
        <taxon>Actinomycetospora</taxon>
    </lineage>
</organism>
<evidence type="ECO:0000313" key="2">
    <source>
        <dbReference type="EMBL" id="MEJ2868471.1"/>
    </source>
</evidence>
<evidence type="ECO:0008006" key="4">
    <source>
        <dbReference type="Google" id="ProtNLM"/>
    </source>
</evidence>
<accession>A0ABU8MMF0</accession>
<evidence type="ECO:0000313" key="3">
    <source>
        <dbReference type="Proteomes" id="UP001385809"/>
    </source>
</evidence>
<dbReference type="EMBL" id="JBBEGN010000004">
    <property type="protein sequence ID" value="MEJ2868471.1"/>
    <property type="molecule type" value="Genomic_DNA"/>
</dbReference>
<keyword evidence="1" id="KW-0732">Signal</keyword>
<sequence>MRTPRPARRRRVLLPALLTSGVLLLGGAVAAIGAPPEEPGVVSPGVDAQDWRPVLAGDAVNVQVAGGAARLASPRAGERPGSLRGAQRRGFLDLGTHTFGRPVNRLAVPVVADVPGGSAVAVDVRGRDDAGRWSEWTAAAPGVPAVLDAPVRTVALRLTLVAPASAAGPAGGADGPTVRSVTVHADRDGSVSREVAPPASYRVFATREGLVGGTTANGHVITEDDLFVALPSRRALAAEDSGDYTVRVCGPSGRCAIVPVWDVGPWNVGDDYWNAAPPREQWGDLPQGRPQAQAAHDDGYHDGEDGFGREVGNPAGIDLADGVFAAVGLEDNGWVTVDYLWTGHAGEDPAAVHLATADSPEGPVTIRASPSSAAADAGVVGDAARVEVQCRAPGEPVDGSRGDDADWLRIATIPATAEAPAGVGWVPAASMAMEGTDAAQPPAPAC</sequence>
<gene>
    <name evidence="2" type="ORF">WCD74_11900</name>
</gene>
<evidence type="ECO:0000256" key="1">
    <source>
        <dbReference type="SAM" id="SignalP"/>
    </source>
</evidence>
<protein>
    <recommendedName>
        <fullName evidence="4">Secreted protein</fullName>
    </recommendedName>
</protein>
<keyword evidence="3" id="KW-1185">Reference proteome</keyword>